<dbReference type="EMBL" id="CP049055">
    <property type="protein sequence ID" value="QII13675.1"/>
    <property type="molecule type" value="Genomic_DNA"/>
</dbReference>
<organism evidence="2">
    <name type="scientific">Kuenenia stuttgartiensis</name>
    <dbReference type="NCBI Taxonomy" id="174633"/>
    <lineage>
        <taxon>Bacteria</taxon>
        <taxon>Pseudomonadati</taxon>
        <taxon>Planctomycetota</taxon>
        <taxon>Candidatus Brocadiia</taxon>
        <taxon>Candidatus Brocadiales</taxon>
        <taxon>Candidatus Brocadiaceae</taxon>
        <taxon>Candidatus Kuenenia</taxon>
    </lineage>
</organism>
<dbReference type="EMBL" id="CT573073">
    <property type="protein sequence ID" value="CAJ71834.1"/>
    <property type="molecule type" value="Genomic_DNA"/>
</dbReference>
<gene>
    <name evidence="3" type="ORF">KsCSTR_42960</name>
    <name evidence="2" type="ORF">kustc1089</name>
</gene>
<keyword evidence="1" id="KW-1133">Transmembrane helix</keyword>
<reference evidence="3 4" key="3">
    <citation type="submission" date="2020-02" db="EMBL/GenBank/DDBJ databases">
        <title>Newly sequenced genome of strain CSTR1 showed variability in Candidatus Kuenenia stuttgartiensis genomes.</title>
        <authorList>
            <person name="Ding C."/>
            <person name="Adrian L."/>
        </authorList>
    </citation>
    <scope>NUCLEOTIDE SEQUENCE [LARGE SCALE GENOMIC DNA]</scope>
    <source>
        <strain evidence="3 4">CSTR1</strain>
    </source>
</reference>
<feature type="transmembrane region" description="Helical" evidence="1">
    <location>
        <begin position="19"/>
        <end position="37"/>
    </location>
</feature>
<reference evidence="2" key="2">
    <citation type="submission" date="2006-01" db="EMBL/GenBank/DDBJ databases">
        <authorList>
            <person name="Genoscope"/>
        </authorList>
    </citation>
    <scope>NUCLEOTIDE SEQUENCE</scope>
</reference>
<sequence length="48" mass="5522">MNATNAQSLDLLCSTQTCLIVFCLPINSCCPYLFYLFKTRLQNKLSRM</sequence>
<evidence type="ECO:0000313" key="4">
    <source>
        <dbReference type="Proteomes" id="UP000501926"/>
    </source>
</evidence>
<protein>
    <submittedName>
        <fullName evidence="2">Uncharacterized protein</fullName>
    </submittedName>
</protein>
<dbReference type="AlphaFoldDB" id="Q1PX76"/>
<accession>Q1PX76</accession>
<keyword evidence="1" id="KW-0812">Transmembrane</keyword>
<evidence type="ECO:0000256" key="1">
    <source>
        <dbReference type="SAM" id="Phobius"/>
    </source>
</evidence>
<reference evidence="2" key="1">
    <citation type="journal article" date="2006" name="Nature">
        <title>Deciphering the evolution and metabolism of an anammox bacterium from a community genome.</title>
        <authorList>
            <person name="Strous M."/>
            <person name="Pelletier E."/>
            <person name="Mangenot S."/>
            <person name="Rattei T."/>
            <person name="Lehner A."/>
            <person name="Taylor M.W."/>
            <person name="Horn M."/>
            <person name="Daims H."/>
            <person name="Bartol-Mavel D."/>
            <person name="Wincker P."/>
            <person name="Barbe V."/>
            <person name="Fonknechten N."/>
            <person name="Vallenet D."/>
            <person name="Segurens B."/>
            <person name="Schenowitz-Truong C."/>
            <person name="Medigue C."/>
            <person name="Collingro A."/>
            <person name="Snel B."/>
            <person name="Dutilh B.E."/>
            <person name="OpDenCamp H.J.M."/>
            <person name="vanDerDrift C."/>
            <person name="Cirpus I."/>
            <person name="vanDePas-Schoonen K.T."/>
            <person name="Harhangi H.R."/>
            <person name="vanNiftrik L."/>
            <person name="Schmid M."/>
            <person name="Keltjens J."/>
            <person name="vanDeVossenberg J."/>
            <person name="Kartal B."/>
            <person name="Meier H."/>
            <person name="Frishman D."/>
            <person name="Huynen M.A."/>
            <person name="Mewes H."/>
            <person name="Weissenbach J."/>
            <person name="Jetten M.S.M."/>
            <person name="Wagner M."/>
            <person name="LePaslier D."/>
        </authorList>
    </citation>
    <scope>NUCLEOTIDE SEQUENCE</scope>
</reference>
<evidence type="ECO:0000313" key="3">
    <source>
        <dbReference type="EMBL" id="QII13675.1"/>
    </source>
</evidence>
<dbReference type="Proteomes" id="UP000501926">
    <property type="component" value="Chromosome"/>
</dbReference>
<evidence type="ECO:0000313" key="2">
    <source>
        <dbReference type="EMBL" id="CAJ71834.1"/>
    </source>
</evidence>
<name>Q1PX76_KUEST</name>
<keyword evidence="1" id="KW-0472">Membrane</keyword>
<proteinExistence type="predicted"/>